<comment type="caution">
    <text evidence="4">The sequence shown here is derived from an EMBL/GenBank/DDBJ whole genome shotgun (WGS) entry which is preliminary data.</text>
</comment>
<feature type="non-terminal residue" evidence="4">
    <location>
        <position position="1"/>
    </location>
</feature>
<dbReference type="PROSITE" id="PS01124">
    <property type="entry name" value="HTH_ARAC_FAMILY_2"/>
    <property type="match status" value="1"/>
</dbReference>
<reference evidence="4 5" key="1">
    <citation type="submission" date="2013-01" db="EMBL/GenBank/DDBJ databases">
        <authorList>
            <person name="Harkins D.M."/>
            <person name="Durkin A.S."/>
            <person name="Brinkac L.M."/>
            <person name="Haft D.H."/>
            <person name="Selengut J.D."/>
            <person name="Sanka R."/>
            <person name="DePew J."/>
            <person name="Purushe J."/>
            <person name="Whelen A.C."/>
            <person name="Vinetz J.M."/>
            <person name="Sutton G.G."/>
            <person name="Nierman W.C."/>
            <person name="Fouts D.E."/>
        </authorList>
    </citation>
    <scope>NUCLEOTIDE SEQUENCE [LARGE SCALE GENOMIC DNA]</scope>
    <source>
        <strain evidence="4 5">2007001578</strain>
    </source>
</reference>
<keyword evidence="5" id="KW-1185">Reference proteome</keyword>
<keyword evidence="1" id="KW-0805">Transcription regulation</keyword>
<evidence type="ECO:0000256" key="1">
    <source>
        <dbReference type="ARBA" id="ARBA00023015"/>
    </source>
</evidence>
<keyword evidence="2" id="KW-0804">Transcription</keyword>
<feature type="domain" description="HTH araC/xylS-type" evidence="3">
    <location>
        <begin position="1"/>
        <end position="29"/>
    </location>
</feature>
<evidence type="ECO:0000256" key="2">
    <source>
        <dbReference type="ARBA" id="ARBA00023163"/>
    </source>
</evidence>
<dbReference type="InterPro" id="IPR009057">
    <property type="entry name" value="Homeodomain-like_sf"/>
</dbReference>
<evidence type="ECO:0000313" key="4">
    <source>
        <dbReference type="EMBL" id="EMN02230.1"/>
    </source>
</evidence>
<name>A0ABN0J5J0_9LEPT</name>
<dbReference type="EMBL" id="AHMH02000022">
    <property type="protein sequence ID" value="EMN02230.1"/>
    <property type="molecule type" value="Genomic_DNA"/>
</dbReference>
<organism evidence="4 5">
    <name type="scientific">Leptospira noguchii str. 2007001578</name>
    <dbReference type="NCBI Taxonomy" id="1049974"/>
    <lineage>
        <taxon>Bacteria</taxon>
        <taxon>Pseudomonadati</taxon>
        <taxon>Spirochaetota</taxon>
        <taxon>Spirochaetia</taxon>
        <taxon>Leptospirales</taxon>
        <taxon>Leptospiraceae</taxon>
        <taxon>Leptospira</taxon>
    </lineage>
</organism>
<proteinExistence type="predicted"/>
<evidence type="ECO:0000259" key="3">
    <source>
        <dbReference type="PROSITE" id="PS01124"/>
    </source>
</evidence>
<dbReference type="InterPro" id="IPR018060">
    <property type="entry name" value="HTH_AraC"/>
</dbReference>
<gene>
    <name evidence="4" type="ORF">LEP1GSC035_0342</name>
</gene>
<sequence length="41" mass="4613">LECGFNSASSFHRACVKFTGKSPRDLRQELLSNVETQRNGE</sequence>
<dbReference type="SUPFAM" id="SSF46689">
    <property type="entry name" value="Homeodomain-like"/>
    <property type="match status" value="1"/>
</dbReference>
<dbReference type="Proteomes" id="UP000012099">
    <property type="component" value="Unassembled WGS sequence"/>
</dbReference>
<evidence type="ECO:0000313" key="5">
    <source>
        <dbReference type="Proteomes" id="UP000012099"/>
    </source>
</evidence>
<protein>
    <submittedName>
        <fullName evidence="4">Transcriptional regulator, AraC family</fullName>
    </submittedName>
</protein>
<accession>A0ABN0J5J0</accession>
<dbReference type="Gene3D" id="1.10.10.60">
    <property type="entry name" value="Homeodomain-like"/>
    <property type="match status" value="1"/>
</dbReference>